<evidence type="ECO:0000259" key="2">
    <source>
        <dbReference type="Pfam" id="PF00582"/>
    </source>
</evidence>
<comment type="similarity">
    <text evidence="1">Belongs to the universal stress protein A family.</text>
</comment>
<feature type="domain" description="UspA" evidence="2">
    <location>
        <begin position="1"/>
        <end position="139"/>
    </location>
</feature>
<dbReference type="PRINTS" id="PR01438">
    <property type="entry name" value="UNVRSLSTRESS"/>
</dbReference>
<evidence type="ECO:0000256" key="1">
    <source>
        <dbReference type="ARBA" id="ARBA00008791"/>
    </source>
</evidence>
<dbReference type="PANTHER" id="PTHR46268">
    <property type="entry name" value="STRESS RESPONSE PROTEIN NHAX"/>
    <property type="match status" value="1"/>
</dbReference>
<reference evidence="3 4" key="1">
    <citation type="submission" date="2020-04" db="EMBL/GenBank/DDBJ databases">
        <title>Usitatibacter rugosus gen. nov., sp. nov. and Usitatibacter palustris sp. nov., novel members of Usitatibacteraceae fam. nov. within the order Nitrosomonadales isolated from soil.</title>
        <authorList>
            <person name="Huber K.J."/>
            <person name="Neumann-Schaal M."/>
            <person name="Geppert A."/>
            <person name="Luckner M."/>
            <person name="Wanner G."/>
            <person name="Overmann J."/>
        </authorList>
    </citation>
    <scope>NUCLEOTIDE SEQUENCE [LARGE SCALE GENOMIC DNA]</scope>
    <source>
        <strain evidence="3 4">0125_3</strain>
    </source>
</reference>
<proteinExistence type="inferred from homology"/>
<dbReference type="InterPro" id="IPR006015">
    <property type="entry name" value="Universal_stress_UspA"/>
</dbReference>
<dbReference type="InterPro" id="IPR006016">
    <property type="entry name" value="UspA"/>
</dbReference>
<name>A0A6M4H0Z7_9PROT</name>
<organism evidence="3 4">
    <name type="scientific">Usitatibacter rugosus</name>
    <dbReference type="NCBI Taxonomy" id="2732067"/>
    <lineage>
        <taxon>Bacteria</taxon>
        <taxon>Pseudomonadati</taxon>
        <taxon>Pseudomonadota</taxon>
        <taxon>Betaproteobacteria</taxon>
        <taxon>Nitrosomonadales</taxon>
        <taxon>Usitatibacteraceae</taxon>
        <taxon>Usitatibacter</taxon>
    </lineage>
</organism>
<dbReference type="CDD" id="cd00293">
    <property type="entry name" value="USP-like"/>
    <property type="match status" value="1"/>
</dbReference>
<sequence>MYKRILLAYDGSEAGQKALLDSQEVVQMNQGAELFLVAVMPQDSVFIGGEGAFYDPQLADLEKKKFEGVLAEGLQRLTGATKGELLVGHPVDAIATYAKKIGADLIVVGHKHQQSWAKRWWGGSVSKSLVEHSPCSVLVAITP</sequence>
<dbReference type="PANTHER" id="PTHR46268:SF6">
    <property type="entry name" value="UNIVERSAL STRESS PROTEIN UP12"/>
    <property type="match status" value="1"/>
</dbReference>
<dbReference type="RefSeq" id="WP_171096009.1">
    <property type="nucleotide sequence ID" value="NZ_CP053069.1"/>
</dbReference>
<dbReference type="InterPro" id="IPR014729">
    <property type="entry name" value="Rossmann-like_a/b/a_fold"/>
</dbReference>
<dbReference type="SUPFAM" id="SSF52402">
    <property type="entry name" value="Adenine nucleotide alpha hydrolases-like"/>
    <property type="match status" value="1"/>
</dbReference>
<gene>
    <name evidence="3" type="ORF">DSM104443_04266</name>
</gene>
<dbReference type="Pfam" id="PF00582">
    <property type="entry name" value="Usp"/>
    <property type="match status" value="1"/>
</dbReference>
<protein>
    <recommendedName>
        <fullName evidence="2">UspA domain-containing protein</fullName>
    </recommendedName>
</protein>
<evidence type="ECO:0000313" key="4">
    <source>
        <dbReference type="Proteomes" id="UP000501534"/>
    </source>
</evidence>
<evidence type="ECO:0000313" key="3">
    <source>
        <dbReference type="EMBL" id="QJR13171.1"/>
    </source>
</evidence>
<dbReference type="Proteomes" id="UP000501534">
    <property type="component" value="Chromosome"/>
</dbReference>
<dbReference type="Gene3D" id="3.40.50.620">
    <property type="entry name" value="HUPs"/>
    <property type="match status" value="1"/>
</dbReference>
<dbReference type="EMBL" id="CP053069">
    <property type="protein sequence ID" value="QJR13171.1"/>
    <property type="molecule type" value="Genomic_DNA"/>
</dbReference>
<keyword evidence="4" id="KW-1185">Reference proteome</keyword>
<dbReference type="KEGG" id="uru:DSM104443_04266"/>
<accession>A0A6M4H0Z7</accession>
<dbReference type="AlphaFoldDB" id="A0A6M4H0Z7"/>